<dbReference type="AlphaFoldDB" id="A0AAW2FK44"/>
<evidence type="ECO:0000313" key="3">
    <source>
        <dbReference type="EMBL" id="KAL0115625.1"/>
    </source>
</evidence>
<sequence length="175" mass="19228">MRILLSVFLYILVACGKADSQNYQDSFVYGERQEGDYVTSNRTIFKPALPWKPMVARIGVTVSEYEILTYVAIKSLTGNEIQIHIINSTSINLVASVHGKLGEGLYVQLVAYAKYIPTTTKENETTPENNEQDNNNENDSESNAENPPSAEEGDEGNSEPDTVDEDANSAEGDDG</sequence>
<organism evidence="3 4">
    <name type="scientific">Cardiocondyla obscurior</name>
    <dbReference type="NCBI Taxonomy" id="286306"/>
    <lineage>
        <taxon>Eukaryota</taxon>
        <taxon>Metazoa</taxon>
        <taxon>Ecdysozoa</taxon>
        <taxon>Arthropoda</taxon>
        <taxon>Hexapoda</taxon>
        <taxon>Insecta</taxon>
        <taxon>Pterygota</taxon>
        <taxon>Neoptera</taxon>
        <taxon>Endopterygota</taxon>
        <taxon>Hymenoptera</taxon>
        <taxon>Apocrita</taxon>
        <taxon>Aculeata</taxon>
        <taxon>Formicoidea</taxon>
        <taxon>Formicidae</taxon>
        <taxon>Myrmicinae</taxon>
        <taxon>Cardiocondyla</taxon>
    </lineage>
</organism>
<evidence type="ECO:0000256" key="1">
    <source>
        <dbReference type="SAM" id="MobiDB-lite"/>
    </source>
</evidence>
<proteinExistence type="predicted"/>
<name>A0AAW2FK44_9HYME</name>
<evidence type="ECO:0000313" key="4">
    <source>
        <dbReference type="Proteomes" id="UP001430953"/>
    </source>
</evidence>
<protein>
    <submittedName>
        <fullName evidence="3">Uncharacterized protein</fullName>
    </submittedName>
</protein>
<keyword evidence="2" id="KW-0732">Signal</keyword>
<gene>
    <name evidence="3" type="ORF">PUN28_010854</name>
</gene>
<dbReference type="PROSITE" id="PS51257">
    <property type="entry name" value="PROKAR_LIPOPROTEIN"/>
    <property type="match status" value="1"/>
</dbReference>
<feature type="compositionally biased region" description="Acidic residues" evidence="1">
    <location>
        <begin position="151"/>
        <end position="175"/>
    </location>
</feature>
<feature type="compositionally biased region" description="Acidic residues" evidence="1">
    <location>
        <begin position="130"/>
        <end position="142"/>
    </location>
</feature>
<dbReference type="Proteomes" id="UP001430953">
    <property type="component" value="Unassembled WGS sequence"/>
</dbReference>
<keyword evidence="4" id="KW-1185">Reference proteome</keyword>
<accession>A0AAW2FK44</accession>
<evidence type="ECO:0000256" key="2">
    <source>
        <dbReference type="SAM" id="SignalP"/>
    </source>
</evidence>
<reference evidence="3 4" key="1">
    <citation type="submission" date="2023-03" db="EMBL/GenBank/DDBJ databases">
        <title>High recombination rates correlate with genetic variation in Cardiocondyla obscurior ants.</title>
        <authorList>
            <person name="Errbii M."/>
        </authorList>
    </citation>
    <scope>NUCLEOTIDE SEQUENCE [LARGE SCALE GENOMIC DNA]</scope>
    <source>
        <strain evidence="3">Alpha-2009</strain>
        <tissue evidence="3">Whole body</tissue>
    </source>
</reference>
<feature type="chain" id="PRO_5043677143" evidence="2">
    <location>
        <begin position="21"/>
        <end position="175"/>
    </location>
</feature>
<feature type="signal peptide" evidence="2">
    <location>
        <begin position="1"/>
        <end position="20"/>
    </location>
</feature>
<comment type="caution">
    <text evidence="3">The sequence shown here is derived from an EMBL/GenBank/DDBJ whole genome shotgun (WGS) entry which is preliminary data.</text>
</comment>
<feature type="region of interest" description="Disordered" evidence="1">
    <location>
        <begin position="120"/>
        <end position="175"/>
    </location>
</feature>
<dbReference type="EMBL" id="JADYXP020000010">
    <property type="protein sequence ID" value="KAL0115625.1"/>
    <property type="molecule type" value="Genomic_DNA"/>
</dbReference>